<dbReference type="OrthoDB" id="10258585at2759"/>
<dbReference type="FunFam" id="3.30.70.330:FF:000105">
    <property type="entry name" value="HIV Tat-specific factor 1 homolog"/>
    <property type="match status" value="1"/>
</dbReference>
<feature type="region of interest" description="Disordered" evidence="7">
    <location>
        <begin position="1"/>
        <end position="21"/>
    </location>
</feature>
<evidence type="ECO:0000256" key="3">
    <source>
        <dbReference type="ARBA" id="ARBA00022737"/>
    </source>
</evidence>
<evidence type="ECO:0000256" key="1">
    <source>
        <dbReference type="ARBA" id="ARBA00007747"/>
    </source>
</evidence>
<dbReference type="PANTHER" id="PTHR15608:SF0">
    <property type="entry name" value="HIV TAT-SPECIFIC FACTOR 1"/>
    <property type="match status" value="1"/>
</dbReference>
<keyword evidence="5" id="KW-0508">mRNA splicing</keyword>
<gene>
    <name evidence="9" type="ORF">BDP27DRAFT_1291189</name>
</gene>
<dbReference type="InterPro" id="IPR000504">
    <property type="entry name" value="RRM_dom"/>
</dbReference>
<dbReference type="Pfam" id="PF00076">
    <property type="entry name" value="RRM_1"/>
    <property type="match status" value="2"/>
</dbReference>
<evidence type="ECO:0000256" key="5">
    <source>
        <dbReference type="ARBA" id="ARBA00023187"/>
    </source>
</evidence>
<feature type="compositionally biased region" description="Basic and acidic residues" evidence="7">
    <location>
        <begin position="120"/>
        <end position="131"/>
    </location>
</feature>
<sequence length="411" mass="45504">MASSSPPPRVAAGSSLSSQTAAFSTDPRIYFSKESNTWRFEDDDGAEMEFDAVKGLWVPLIDEDLVKAQQAAYSIAGVDESTPAAPVLKRENKKRKEPEDYTSATVLPEAGPSIKRGKHDKKDKPPTERKTKNTAVYVTNLPTDATIDEVVQCFSKYGVLEEDDDGDPKVKMYAKDDGTFSGEALVVFFKEDSVSLAINVLDETELRLGDASTRMSIVKADFTHKTSQSHSNGAGGVPQPRKTVDKKKISRRLGKMQKKLEDWVEEDGFGPAMDPEDIDNAAFANKNSRVVVLKHMFTLDALERDTSLLLDLKEDVREECSSLGEVTNVVLYDKEKDGVMTVKFREPLSAQACVIRMNGRFFDGQRVEASLYSGKQRFQRSGGGDDIDGDGDEAEKKRLDDFAQWLLTEGD</sequence>
<feature type="compositionally biased region" description="Basic and acidic residues" evidence="7">
    <location>
        <begin position="88"/>
        <end position="99"/>
    </location>
</feature>
<evidence type="ECO:0000313" key="10">
    <source>
        <dbReference type="Proteomes" id="UP000772434"/>
    </source>
</evidence>
<keyword evidence="10" id="KW-1185">Reference proteome</keyword>
<dbReference type="SMART" id="SM00360">
    <property type="entry name" value="RRM"/>
    <property type="match status" value="2"/>
</dbReference>
<accession>A0A9P5Q0K5</accession>
<dbReference type="InterPro" id="IPR034393">
    <property type="entry name" value="TatSF1-like"/>
</dbReference>
<protein>
    <recommendedName>
        <fullName evidence="8">RRM domain-containing protein</fullName>
    </recommendedName>
</protein>
<evidence type="ECO:0000256" key="4">
    <source>
        <dbReference type="ARBA" id="ARBA00022884"/>
    </source>
</evidence>
<evidence type="ECO:0000256" key="6">
    <source>
        <dbReference type="PROSITE-ProRule" id="PRU00176"/>
    </source>
</evidence>
<dbReference type="PROSITE" id="PS50102">
    <property type="entry name" value="RRM"/>
    <property type="match status" value="1"/>
</dbReference>
<evidence type="ECO:0000313" key="9">
    <source>
        <dbReference type="EMBL" id="KAF9071705.1"/>
    </source>
</evidence>
<evidence type="ECO:0000259" key="8">
    <source>
        <dbReference type="PROSITE" id="PS50102"/>
    </source>
</evidence>
<keyword evidence="2" id="KW-0507">mRNA processing</keyword>
<keyword evidence="3" id="KW-0677">Repeat</keyword>
<comment type="similarity">
    <text evidence="1">Belongs to the HTATSF1 family.</text>
</comment>
<dbReference type="GO" id="GO:0005684">
    <property type="term" value="C:U2-type spliceosomal complex"/>
    <property type="evidence" value="ECO:0007669"/>
    <property type="project" value="TreeGrafter"/>
</dbReference>
<dbReference type="PANTHER" id="PTHR15608">
    <property type="entry name" value="SPLICING FACTOR U2AF-ASSOCIATED PROTEIN 2"/>
    <property type="match status" value="1"/>
</dbReference>
<comment type="caution">
    <text evidence="9">The sequence shown here is derived from an EMBL/GenBank/DDBJ whole genome shotgun (WGS) entry which is preliminary data.</text>
</comment>
<proteinExistence type="inferred from homology"/>
<dbReference type="GO" id="GO:0000398">
    <property type="term" value="P:mRNA splicing, via spliceosome"/>
    <property type="evidence" value="ECO:0007669"/>
    <property type="project" value="UniProtKB-ARBA"/>
</dbReference>
<dbReference type="Gene3D" id="3.30.70.330">
    <property type="match status" value="2"/>
</dbReference>
<dbReference type="SUPFAM" id="SSF54928">
    <property type="entry name" value="RNA-binding domain, RBD"/>
    <property type="match status" value="2"/>
</dbReference>
<evidence type="ECO:0000256" key="2">
    <source>
        <dbReference type="ARBA" id="ARBA00022664"/>
    </source>
</evidence>
<name>A0A9P5Q0K5_9AGAR</name>
<dbReference type="InterPro" id="IPR035979">
    <property type="entry name" value="RBD_domain_sf"/>
</dbReference>
<dbReference type="InterPro" id="IPR012677">
    <property type="entry name" value="Nucleotide-bd_a/b_plait_sf"/>
</dbReference>
<feature type="domain" description="RRM" evidence="8">
    <location>
        <begin position="134"/>
        <end position="220"/>
    </location>
</feature>
<feature type="region of interest" description="Disordered" evidence="7">
    <location>
        <begin position="225"/>
        <end position="247"/>
    </location>
</feature>
<keyword evidence="4 6" id="KW-0694">RNA-binding</keyword>
<dbReference type="AlphaFoldDB" id="A0A9P5Q0K5"/>
<dbReference type="EMBL" id="JADNRY010000030">
    <property type="protein sequence ID" value="KAF9071705.1"/>
    <property type="molecule type" value="Genomic_DNA"/>
</dbReference>
<dbReference type="GO" id="GO:0003723">
    <property type="term" value="F:RNA binding"/>
    <property type="evidence" value="ECO:0007669"/>
    <property type="project" value="UniProtKB-UniRule"/>
</dbReference>
<organism evidence="9 10">
    <name type="scientific">Rhodocollybia butyracea</name>
    <dbReference type="NCBI Taxonomy" id="206335"/>
    <lineage>
        <taxon>Eukaryota</taxon>
        <taxon>Fungi</taxon>
        <taxon>Dikarya</taxon>
        <taxon>Basidiomycota</taxon>
        <taxon>Agaricomycotina</taxon>
        <taxon>Agaricomycetes</taxon>
        <taxon>Agaricomycetidae</taxon>
        <taxon>Agaricales</taxon>
        <taxon>Marasmiineae</taxon>
        <taxon>Omphalotaceae</taxon>
        <taxon>Rhodocollybia</taxon>
    </lineage>
</organism>
<dbReference type="GO" id="GO:0005686">
    <property type="term" value="C:U2 snRNP"/>
    <property type="evidence" value="ECO:0007669"/>
    <property type="project" value="TreeGrafter"/>
</dbReference>
<dbReference type="Proteomes" id="UP000772434">
    <property type="component" value="Unassembled WGS sequence"/>
</dbReference>
<feature type="region of interest" description="Disordered" evidence="7">
    <location>
        <begin position="86"/>
        <end position="132"/>
    </location>
</feature>
<evidence type="ECO:0000256" key="7">
    <source>
        <dbReference type="SAM" id="MobiDB-lite"/>
    </source>
</evidence>
<reference evidence="9" key="1">
    <citation type="submission" date="2020-11" db="EMBL/GenBank/DDBJ databases">
        <authorList>
            <consortium name="DOE Joint Genome Institute"/>
            <person name="Ahrendt S."/>
            <person name="Riley R."/>
            <person name="Andreopoulos W."/>
            <person name="Labutti K."/>
            <person name="Pangilinan J."/>
            <person name="Ruiz-Duenas F.J."/>
            <person name="Barrasa J.M."/>
            <person name="Sanchez-Garcia M."/>
            <person name="Camarero S."/>
            <person name="Miyauchi S."/>
            <person name="Serrano A."/>
            <person name="Linde D."/>
            <person name="Babiker R."/>
            <person name="Drula E."/>
            <person name="Ayuso-Fernandez I."/>
            <person name="Pacheco R."/>
            <person name="Padilla G."/>
            <person name="Ferreira P."/>
            <person name="Barriuso J."/>
            <person name="Kellner H."/>
            <person name="Castanera R."/>
            <person name="Alfaro M."/>
            <person name="Ramirez L."/>
            <person name="Pisabarro A.G."/>
            <person name="Kuo A."/>
            <person name="Tritt A."/>
            <person name="Lipzen A."/>
            <person name="He G."/>
            <person name="Yan M."/>
            <person name="Ng V."/>
            <person name="Cullen D."/>
            <person name="Martin F."/>
            <person name="Rosso M.-N."/>
            <person name="Henrissat B."/>
            <person name="Hibbett D."/>
            <person name="Martinez A.T."/>
            <person name="Grigoriev I.V."/>
        </authorList>
    </citation>
    <scope>NUCLEOTIDE SEQUENCE</scope>
    <source>
        <strain evidence="9">AH 40177</strain>
    </source>
</reference>
<dbReference type="CDD" id="cd12285">
    <property type="entry name" value="RRM3_RBM39_like"/>
    <property type="match status" value="1"/>
</dbReference>